<feature type="non-terminal residue" evidence="1">
    <location>
        <position position="1"/>
    </location>
</feature>
<keyword evidence="2" id="KW-1185">Reference proteome</keyword>
<comment type="caution">
    <text evidence="1">The sequence shown here is derived from an EMBL/GenBank/DDBJ whole genome shotgun (WGS) entry which is preliminary data.</text>
</comment>
<evidence type="ECO:0000313" key="1">
    <source>
        <dbReference type="EMBL" id="KAF9921689.1"/>
    </source>
</evidence>
<evidence type="ECO:0000313" key="2">
    <source>
        <dbReference type="Proteomes" id="UP000749646"/>
    </source>
</evidence>
<accession>A0A9P6LRQ6</accession>
<dbReference type="OrthoDB" id="2445932at2759"/>
<dbReference type="Proteomes" id="UP000749646">
    <property type="component" value="Unassembled WGS sequence"/>
</dbReference>
<name>A0A9P6LRQ6_9FUNG</name>
<organism evidence="1 2">
    <name type="scientific">Modicella reniformis</name>
    <dbReference type="NCBI Taxonomy" id="1440133"/>
    <lineage>
        <taxon>Eukaryota</taxon>
        <taxon>Fungi</taxon>
        <taxon>Fungi incertae sedis</taxon>
        <taxon>Mucoromycota</taxon>
        <taxon>Mortierellomycotina</taxon>
        <taxon>Mortierellomycetes</taxon>
        <taxon>Mortierellales</taxon>
        <taxon>Mortierellaceae</taxon>
        <taxon>Modicella</taxon>
    </lineage>
</organism>
<reference evidence="1" key="1">
    <citation type="journal article" date="2020" name="Fungal Divers.">
        <title>Resolving the Mortierellaceae phylogeny through synthesis of multi-gene phylogenetics and phylogenomics.</title>
        <authorList>
            <person name="Vandepol N."/>
            <person name="Liber J."/>
            <person name="Desiro A."/>
            <person name="Na H."/>
            <person name="Kennedy M."/>
            <person name="Barry K."/>
            <person name="Grigoriev I.V."/>
            <person name="Miller A.N."/>
            <person name="O'Donnell K."/>
            <person name="Stajich J.E."/>
            <person name="Bonito G."/>
        </authorList>
    </citation>
    <scope>NUCLEOTIDE SEQUENCE</scope>
    <source>
        <strain evidence="1">MES-2147</strain>
    </source>
</reference>
<dbReference type="AlphaFoldDB" id="A0A9P6LRQ6"/>
<sequence>CHDLAIIFNNSPKMTQALQQEQEQRFPNTGPLAVMLDVVTRWNSTLLMLRRLLKLKDPIESLIFGMTSQAEIKTDLDLRLRSEKPCRFGHSAGRRACIIP</sequence>
<protein>
    <submittedName>
        <fullName evidence="1">Uncharacterized protein</fullName>
    </submittedName>
</protein>
<gene>
    <name evidence="1" type="ORF">BGZ65_010148</name>
</gene>
<dbReference type="EMBL" id="JAAAHW010010983">
    <property type="protein sequence ID" value="KAF9921689.1"/>
    <property type="molecule type" value="Genomic_DNA"/>
</dbReference>
<proteinExistence type="predicted"/>
<dbReference type="SUPFAM" id="SSF53098">
    <property type="entry name" value="Ribonuclease H-like"/>
    <property type="match status" value="1"/>
</dbReference>
<dbReference type="InterPro" id="IPR012337">
    <property type="entry name" value="RNaseH-like_sf"/>
</dbReference>